<feature type="domain" description="Recombinase" evidence="2">
    <location>
        <begin position="180"/>
        <end position="321"/>
    </location>
</feature>
<dbReference type="Proteomes" id="UP000050326">
    <property type="component" value="Unassembled WGS sequence"/>
</dbReference>
<evidence type="ECO:0000313" key="4">
    <source>
        <dbReference type="Proteomes" id="UP000050326"/>
    </source>
</evidence>
<protein>
    <submittedName>
        <fullName evidence="3">Recombinase</fullName>
    </submittedName>
</protein>
<name>A0A0P8YCW3_9CLOT</name>
<feature type="domain" description="Resolvase/invertase-type recombinase catalytic" evidence="1">
    <location>
        <begin position="21"/>
        <end position="172"/>
    </location>
</feature>
<dbReference type="EMBL" id="LKET01000028">
    <property type="protein sequence ID" value="KPU45026.1"/>
    <property type="molecule type" value="Genomic_DNA"/>
</dbReference>
<dbReference type="InterPro" id="IPR050639">
    <property type="entry name" value="SSR_resolvase"/>
</dbReference>
<dbReference type="InterPro" id="IPR011109">
    <property type="entry name" value="DNA_bind_recombinase_dom"/>
</dbReference>
<organism evidence="3 4">
    <name type="scientific">Oxobacter pfennigii</name>
    <dbReference type="NCBI Taxonomy" id="36849"/>
    <lineage>
        <taxon>Bacteria</taxon>
        <taxon>Bacillati</taxon>
        <taxon>Bacillota</taxon>
        <taxon>Clostridia</taxon>
        <taxon>Eubacteriales</taxon>
        <taxon>Clostridiaceae</taxon>
        <taxon>Oxobacter</taxon>
    </lineage>
</organism>
<dbReference type="InterPro" id="IPR036162">
    <property type="entry name" value="Resolvase-like_N_sf"/>
</dbReference>
<keyword evidence="4" id="KW-1185">Reference proteome</keyword>
<dbReference type="OrthoDB" id="9769353at2"/>
<gene>
    <name evidence="3" type="ORF">OXPF_15040</name>
</gene>
<evidence type="ECO:0000313" key="3">
    <source>
        <dbReference type="EMBL" id="KPU45026.1"/>
    </source>
</evidence>
<evidence type="ECO:0000259" key="2">
    <source>
        <dbReference type="PROSITE" id="PS51737"/>
    </source>
</evidence>
<dbReference type="SUPFAM" id="SSF53041">
    <property type="entry name" value="Resolvase-like"/>
    <property type="match status" value="1"/>
</dbReference>
<dbReference type="RefSeq" id="WP_054874571.1">
    <property type="nucleotide sequence ID" value="NZ_LKET01000028.1"/>
</dbReference>
<dbReference type="Gene3D" id="3.40.50.1390">
    <property type="entry name" value="Resolvase, N-terminal catalytic domain"/>
    <property type="match status" value="1"/>
</dbReference>
<dbReference type="PROSITE" id="PS51737">
    <property type="entry name" value="RECOMBINASE_DNA_BIND"/>
    <property type="match status" value="1"/>
</dbReference>
<dbReference type="PANTHER" id="PTHR30461:SF23">
    <property type="entry name" value="DNA RECOMBINASE-RELATED"/>
    <property type="match status" value="1"/>
</dbReference>
<dbReference type="PROSITE" id="PS51736">
    <property type="entry name" value="RECOMBINASES_3"/>
    <property type="match status" value="1"/>
</dbReference>
<dbReference type="AlphaFoldDB" id="A0A0P8YCW3"/>
<dbReference type="PANTHER" id="PTHR30461">
    <property type="entry name" value="DNA-INVERTASE FROM LAMBDOID PROPHAGE"/>
    <property type="match status" value="1"/>
</dbReference>
<evidence type="ECO:0000259" key="1">
    <source>
        <dbReference type="PROSITE" id="PS51736"/>
    </source>
</evidence>
<reference evidence="3 4" key="1">
    <citation type="submission" date="2015-09" db="EMBL/GenBank/DDBJ databases">
        <title>Genome sequence of Oxobacter pfennigii DSM 3222.</title>
        <authorList>
            <person name="Poehlein A."/>
            <person name="Bengelsdorf F.R."/>
            <person name="Schiel-Bengelsdorf B."/>
            <person name="Duerre P."/>
            <person name="Daniel R."/>
        </authorList>
    </citation>
    <scope>NUCLEOTIDE SEQUENCE [LARGE SCALE GENOMIC DNA]</scope>
    <source>
        <strain evidence="3 4">DSM 3222</strain>
    </source>
</reference>
<dbReference type="Pfam" id="PF07508">
    <property type="entry name" value="Recombinase"/>
    <property type="match status" value="1"/>
</dbReference>
<dbReference type="GO" id="GO:0003677">
    <property type="term" value="F:DNA binding"/>
    <property type="evidence" value="ECO:0007669"/>
    <property type="project" value="InterPro"/>
</dbReference>
<dbReference type="SMART" id="SM00857">
    <property type="entry name" value="Resolvase"/>
    <property type="match status" value="1"/>
</dbReference>
<dbReference type="GO" id="GO:0000150">
    <property type="term" value="F:DNA strand exchange activity"/>
    <property type="evidence" value="ECO:0007669"/>
    <property type="project" value="InterPro"/>
</dbReference>
<dbReference type="STRING" id="36849.OXPF_15040"/>
<dbReference type="InterPro" id="IPR006119">
    <property type="entry name" value="Resolv_N"/>
</dbReference>
<accession>A0A0P8YCW3</accession>
<dbReference type="Gene3D" id="3.90.1750.20">
    <property type="entry name" value="Putative Large Serine Recombinase, Chain B, Domain 2"/>
    <property type="match status" value="1"/>
</dbReference>
<dbReference type="InterPro" id="IPR038109">
    <property type="entry name" value="DNA_bind_recomb_sf"/>
</dbReference>
<proteinExistence type="predicted"/>
<dbReference type="Pfam" id="PF00239">
    <property type="entry name" value="Resolvase"/>
    <property type="match status" value="1"/>
</dbReference>
<comment type="caution">
    <text evidence="3">The sequence shown here is derived from an EMBL/GenBank/DDBJ whole genome shotgun (WGS) entry which is preliminary data.</text>
</comment>
<sequence length="561" mass="64576">MARKSRWNPQVIEQPSPVLIDTWIYGRISSDQEKNADSVDNQIALATEYIATKPDLVLRGAFRDDGYSGTRFDRPDYIKMVAGIVSGEVRCVVVKDLSRLGRDYIEVGELLFKTFVQYDVRFISINDYYDSADEDARRKRLIILFKNLVNHMYSRNTGKQVRSAYASKQRRGEPIGNKPPYGYVYEGKGAARKLVIEPQGAEIVRLMFNMRAEGKSIHEITCCMNRNKIPSPCNHYYNLGLSKNDKYAVWRPWDGTTIRREILQNEVYIGNLALGKTEVRDGKNHRKPREEWIIHPNNHPAIVDRASFDTVQQLLAEASERYKKHGNHFEENIFAGKVFCSCCGRAAVRSIQRRKTVADKFDYYCTNCHAELRHALGKGKIARFPLEAMEKIIYTELRTRIDTCLDMGSLLDQVSRSETFTANRTMFLTERRRLEQALVQAEDLLSSAYIDHLFDVLDTREFELARTKFESDRNAAEAALEHNRQELDRCGLDDIRKNECLMACRRFADFDRLDRGIVAALVKRIEITPMCREISVELAFRDGFAELERLVSERGAMANVG</sequence>